<feature type="region of interest" description="Disordered" evidence="1">
    <location>
        <begin position="1"/>
        <end position="37"/>
    </location>
</feature>
<dbReference type="OrthoDB" id="7611040at2759"/>
<feature type="region of interest" description="Disordered" evidence="1">
    <location>
        <begin position="367"/>
        <end position="388"/>
    </location>
</feature>
<name>A0A6V7GZV1_9HYME</name>
<comment type="caution">
    <text evidence="2">The sequence shown here is derived from an EMBL/GenBank/DDBJ whole genome shotgun (WGS) entry which is preliminary data.</text>
</comment>
<feature type="compositionally biased region" description="Basic and acidic residues" evidence="1">
    <location>
        <begin position="1024"/>
        <end position="1040"/>
    </location>
</feature>
<evidence type="ECO:0000313" key="3">
    <source>
        <dbReference type="Proteomes" id="UP000752696"/>
    </source>
</evidence>
<gene>
    <name evidence="2" type="ORF">MHI_LOCUS262788</name>
</gene>
<organism evidence="2 3">
    <name type="scientific">Heterotrigona itama</name>
    <dbReference type="NCBI Taxonomy" id="395501"/>
    <lineage>
        <taxon>Eukaryota</taxon>
        <taxon>Metazoa</taxon>
        <taxon>Ecdysozoa</taxon>
        <taxon>Arthropoda</taxon>
        <taxon>Hexapoda</taxon>
        <taxon>Insecta</taxon>
        <taxon>Pterygota</taxon>
        <taxon>Neoptera</taxon>
        <taxon>Endopterygota</taxon>
        <taxon>Hymenoptera</taxon>
        <taxon>Apocrita</taxon>
        <taxon>Aculeata</taxon>
        <taxon>Apoidea</taxon>
        <taxon>Anthophila</taxon>
        <taxon>Apidae</taxon>
        <taxon>Heterotrigona</taxon>
    </lineage>
</organism>
<proteinExistence type="predicted"/>
<dbReference type="Proteomes" id="UP000752696">
    <property type="component" value="Unassembled WGS sequence"/>
</dbReference>
<feature type="compositionally biased region" description="Basic and acidic residues" evidence="1">
    <location>
        <begin position="605"/>
        <end position="624"/>
    </location>
</feature>
<feature type="compositionally biased region" description="Basic and acidic residues" evidence="1">
    <location>
        <begin position="374"/>
        <end position="383"/>
    </location>
</feature>
<dbReference type="EMBL" id="CAJDYZ010005027">
    <property type="protein sequence ID" value="CAD1472140.1"/>
    <property type="molecule type" value="Genomic_DNA"/>
</dbReference>
<feature type="region of interest" description="Disordered" evidence="1">
    <location>
        <begin position="920"/>
        <end position="1052"/>
    </location>
</feature>
<accession>A0A6V7GZV1</accession>
<feature type="non-terminal residue" evidence="2">
    <location>
        <position position="1548"/>
    </location>
</feature>
<feature type="compositionally biased region" description="Low complexity" evidence="1">
    <location>
        <begin position="662"/>
        <end position="671"/>
    </location>
</feature>
<feature type="region of interest" description="Disordered" evidence="1">
    <location>
        <begin position="603"/>
        <end position="625"/>
    </location>
</feature>
<feature type="compositionally biased region" description="Polar residues" evidence="1">
    <location>
        <begin position="995"/>
        <end position="1023"/>
    </location>
</feature>
<sequence length="1548" mass="176437">MLLSKSFNRKQTDPLSGTLGEKNNESFPGQKSEKFARQADANVIHPLQDTKTNIPSLTLPSMHTKPNQTISHIEDRKKVSRTIEQEKKDEIKNEIKGEIKDEIKNDLDANKICSPINCTKGKYQKVDSDANETCNSAICTKNRYKEVDLDTNGICVCSEGSTETLGQHDSEDKICPTKLTEIINNSVKEAMQSIVKQCKTKEERDVDKKQTEETVFDKACYVNKEGVLAKMKCEHRPCTTHCRNSSIIEQLRKNNERNRNRLRERYNSARANFSNSKLQNKKTNAFEEMKRKRHSFNNVKTDNRRMTGNVNIYICSEASENIQAARKQDESQSCVGSSSGTTTEQSRVSSNKLLTCIRNKRRKSEGQDSFDLLPRSEESKDDSTVLSSGAYEDSRSTIKLESCNVLDICDKDVRAKDGSTSIECECKDTGNDDTPVAIGKSDLSFQKSKFVVCDKLEEPCSMAYTMKSSSNSRSGGWSSKSICSSRNTDYTWSDAWSMEPNFSCCTKDSEIRRWSLKTRENICTDRSGIWCSCKNRRSFSKTVGKESWMTCNCITEEEEDVCVDVDSCRKFEKPPVEDEEAATVCFETSEDLEGTARFVPCPQKSAEKLKEDTETSEKEEEKLPTVDLTEKDEEPKEIVHDVPKLVPPRTVKPEAIILKQLLKQSKQAKPKQIIDEKDTPPPSVKKAELLEPSTEDTAAPLKPETLQVLPRILAKYKLPKRLPSKFVEPTIGGKRTPKKVEIVEEKLVEKGLKEKALERKENDISKNTKTLVERTVEEKNHDKIEGTKMTMEEEKNTKVQEISEPLFLFKGSKKITNKTENPESILEGFEGLEERKNGIVEPSPLDIDTDKIVGVPETETNKEKLTDETKERHESKEKWIPSKLYEYMPKKISIPKKISVSIPNKIRVPMLKKIPILGGKYKSEPNAINSTRSPVNDDSDKNNKNSKVNNPTKPLVNEKNKKNNRNNPIFNPSQPMKEETINKNAKDKINRHSNEGNPDTNKSLIVTNSKDSPVSPTQNTDTELGNRENSRENRELHESLTKPQFEEELDVERDGKPELQITKTQEEKPTKMMHANVQSENELLSTQLAELESQTICTNHLGDCATTEKSTCNCCYLPTHRSNNEQSVNYPKSCLKRGRQCCHTISQESDRTIPYHDERKNWEECGCRRAIPCRNCHGPRNECRLTVNCVNCCKSRNKRKLICERRSSSGCMKSMVCLYCDNPRDKCTCRAPIQTCSYCELSVDQCMCKDQRTICDGRPVPTEPDNDRTMYVTAWRPREEVRRYFSRNLVDLKTDRIGECCYCEKLKQHNSDDLPYQRLSVFSDVMDELQQKIIESTCCARCKKIPCCCNITIENDESKEDRKIKYYISPKTRRKIIAVCMEKANNNCKYESNRAKSDKQNKIIVAVCCVCKATPCRCKRPKSSQKKLKARCYYCKNSPCTERNKSRPCRCTDSPCRGKEKERAHHAEKYPRNRRITTKGQFACTNVTPVKCYTECSVAAFCPKLKGENGFKTSEQLYYRKYSKLLELSGVGSILGFIQDAVSSALLD</sequence>
<feature type="compositionally biased region" description="Basic and acidic residues" evidence="1">
    <location>
        <begin position="976"/>
        <end position="994"/>
    </location>
</feature>
<evidence type="ECO:0000256" key="1">
    <source>
        <dbReference type="SAM" id="MobiDB-lite"/>
    </source>
</evidence>
<keyword evidence="3" id="KW-1185">Reference proteome</keyword>
<evidence type="ECO:0000313" key="2">
    <source>
        <dbReference type="EMBL" id="CAD1472140.1"/>
    </source>
</evidence>
<reference evidence="2" key="1">
    <citation type="submission" date="2020-07" db="EMBL/GenBank/DDBJ databases">
        <authorList>
            <person name="Nazaruddin N."/>
        </authorList>
    </citation>
    <scope>NUCLEOTIDE SEQUENCE</scope>
</reference>
<protein>
    <submittedName>
        <fullName evidence="2">Uncharacterized protein</fullName>
    </submittedName>
</protein>
<feature type="compositionally biased region" description="Basic and acidic residues" evidence="1">
    <location>
        <begin position="672"/>
        <end position="686"/>
    </location>
</feature>
<feature type="region of interest" description="Disordered" evidence="1">
    <location>
        <begin position="662"/>
        <end position="686"/>
    </location>
</feature>